<comment type="caution">
    <text evidence="1">The sequence shown here is derived from an EMBL/GenBank/DDBJ whole genome shotgun (WGS) entry which is preliminary data.</text>
</comment>
<evidence type="ECO:0000313" key="1">
    <source>
        <dbReference type="EMBL" id="KAH6923165.1"/>
    </source>
</evidence>
<dbReference type="EMBL" id="CM023489">
    <property type="protein sequence ID" value="KAH6923165.1"/>
    <property type="molecule type" value="Genomic_DNA"/>
</dbReference>
<keyword evidence="2" id="KW-1185">Reference proteome</keyword>
<organism evidence="1 2">
    <name type="scientific">Hyalomma asiaticum</name>
    <name type="common">Tick</name>
    <dbReference type="NCBI Taxonomy" id="266040"/>
    <lineage>
        <taxon>Eukaryota</taxon>
        <taxon>Metazoa</taxon>
        <taxon>Ecdysozoa</taxon>
        <taxon>Arthropoda</taxon>
        <taxon>Chelicerata</taxon>
        <taxon>Arachnida</taxon>
        <taxon>Acari</taxon>
        <taxon>Parasitiformes</taxon>
        <taxon>Ixodida</taxon>
        <taxon>Ixodoidea</taxon>
        <taxon>Ixodidae</taxon>
        <taxon>Hyalomminae</taxon>
        <taxon>Hyalomma</taxon>
    </lineage>
</organism>
<name>A0ACB7RLT2_HYAAI</name>
<evidence type="ECO:0000313" key="2">
    <source>
        <dbReference type="Proteomes" id="UP000821845"/>
    </source>
</evidence>
<reference evidence="1" key="1">
    <citation type="submission" date="2020-05" db="EMBL/GenBank/DDBJ databases">
        <title>Large-scale comparative analyses of tick genomes elucidate their genetic diversity and vector capacities.</title>
        <authorList>
            <person name="Jia N."/>
            <person name="Wang J."/>
            <person name="Shi W."/>
            <person name="Du L."/>
            <person name="Sun Y."/>
            <person name="Zhan W."/>
            <person name="Jiang J."/>
            <person name="Wang Q."/>
            <person name="Zhang B."/>
            <person name="Ji P."/>
            <person name="Sakyi L.B."/>
            <person name="Cui X."/>
            <person name="Yuan T."/>
            <person name="Jiang B."/>
            <person name="Yang W."/>
            <person name="Lam T.T.-Y."/>
            <person name="Chang Q."/>
            <person name="Ding S."/>
            <person name="Wang X."/>
            <person name="Zhu J."/>
            <person name="Ruan X."/>
            <person name="Zhao L."/>
            <person name="Wei J."/>
            <person name="Que T."/>
            <person name="Du C."/>
            <person name="Cheng J."/>
            <person name="Dai P."/>
            <person name="Han X."/>
            <person name="Huang E."/>
            <person name="Gao Y."/>
            <person name="Liu J."/>
            <person name="Shao H."/>
            <person name="Ye R."/>
            <person name="Li L."/>
            <person name="Wei W."/>
            <person name="Wang X."/>
            <person name="Wang C."/>
            <person name="Yang T."/>
            <person name="Huo Q."/>
            <person name="Li W."/>
            <person name="Guo W."/>
            <person name="Chen H."/>
            <person name="Zhou L."/>
            <person name="Ni X."/>
            <person name="Tian J."/>
            <person name="Zhou Y."/>
            <person name="Sheng Y."/>
            <person name="Liu T."/>
            <person name="Pan Y."/>
            <person name="Xia L."/>
            <person name="Li J."/>
            <person name="Zhao F."/>
            <person name="Cao W."/>
        </authorList>
    </citation>
    <scope>NUCLEOTIDE SEQUENCE</scope>
    <source>
        <strain evidence="1">Hyas-2018</strain>
    </source>
</reference>
<accession>A0ACB7RLT2</accession>
<dbReference type="Proteomes" id="UP000821845">
    <property type="component" value="Chromosome 9"/>
</dbReference>
<protein>
    <submittedName>
        <fullName evidence="1">Uncharacterized protein</fullName>
    </submittedName>
</protein>
<proteinExistence type="predicted"/>
<gene>
    <name evidence="1" type="ORF">HPB50_024588</name>
</gene>
<sequence>MARPWQRSLDIMPPSRRDSKPTGEEFPVNDGLYPAKLSMGEVNPAFQDDTCVDATEMQAPVSVGSNCTPGGRPDTPTERSATPFYGKAPWKTRLPLFAKVALAVLFHAYLAAGISLTWSKAPDYCHDVKFLTVVTVIVYIFVLWRLANTLLGSAGGFCDGCRNLRDRVAVAWVKSRLLRPCTWLLVWLCLLSFLVYDSIKDIQRLISLAGILVLLLIGFIFSNSRFRVNWYQVMWGLLLQFLLGLAVLRWRHGRDALQCIADKVKNFLDYTNSGSHFVFGHLASGWNLTEALGDLVPPRQDIMQNASNATIVPIADTIKSLPAVFMFQALPVILFFSFFVNILYFYGIMQRLVLIVGSFLQLTIGTTVCESMTAAANIFLGMIEAPLVVRPFLSKMTKSELHTVMTGGFATIAGSVMAAYIHFGVSPAHLMTASIMSAPAALAYSKLLYPETEESQTQRENIEMPRSEERNVLEAASNGTTVGLAMIGSIVANLVGFLAFLAFLNSTLQWFGAIVTLDFLTFEWLLARVFTPLAFIMGVPWKDCGVVGELIGIKTFANEFIAYSRLASVMHQIDERSTVIATYALCGFSNLGSIGICIGGLGAIAPDRKGDLAAVSLRALAAGSAACFLTACVAGSLIP</sequence>